<protein>
    <recommendedName>
        <fullName evidence="9">Xylulose kinase</fullName>
        <shortName evidence="9">Xylulokinase</shortName>
        <ecNumber evidence="9">2.7.1.17</ecNumber>
    </recommendedName>
</protein>
<accession>A0A4R7BUE5</accession>
<dbReference type="InterPro" id="IPR043129">
    <property type="entry name" value="ATPase_NBD"/>
</dbReference>
<dbReference type="InterPro" id="IPR018485">
    <property type="entry name" value="FGGY_C"/>
</dbReference>
<dbReference type="PANTHER" id="PTHR43095">
    <property type="entry name" value="SUGAR KINASE"/>
    <property type="match status" value="1"/>
</dbReference>
<keyword evidence="6 9" id="KW-0067">ATP-binding</keyword>
<dbReference type="EC" id="2.7.1.17" evidence="9"/>
<evidence type="ECO:0000259" key="11">
    <source>
        <dbReference type="Pfam" id="PF02782"/>
    </source>
</evidence>
<evidence type="ECO:0000313" key="13">
    <source>
        <dbReference type="Proteomes" id="UP000295122"/>
    </source>
</evidence>
<keyword evidence="2 9" id="KW-0859">Xylose metabolism</keyword>
<organism evidence="12 13">
    <name type="scientific">Enterovirga rhinocerotis</name>
    <dbReference type="NCBI Taxonomy" id="1339210"/>
    <lineage>
        <taxon>Bacteria</taxon>
        <taxon>Pseudomonadati</taxon>
        <taxon>Pseudomonadota</taxon>
        <taxon>Alphaproteobacteria</taxon>
        <taxon>Hyphomicrobiales</taxon>
        <taxon>Methylobacteriaceae</taxon>
        <taxon>Enterovirga</taxon>
    </lineage>
</organism>
<feature type="domain" description="Carbohydrate kinase FGGY N-terminal" evidence="10">
    <location>
        <begin position="7"/>
        <end position="245"/>
    </location>
</feature>
<dbReference type="GO" id="GO:0005997">
    <property type="term" value="P:xylulose metabolic process"/>
    <property type="evidence" value="ECO:0007669"/>
    <property type="project" value="InterPro"/>
</dbReference>
<evidence type="ECO:0000256" key="5">
    <source>
        <dbReference type="ARBA" id="ARBA00022777"/>
    </source>
</evidence>
<keyword evidence="7 9" id="KW-0119">Carbohydrate metabolism</keyword>
<dbReference type="PIRSF" id="PIRSF000538">
    <property type="entry name" value="GlpK"/>
    <property type="match status" value="1"/>
</dbReference>
<evidence type="ECO:0000256" key="6">
    <source>
        <dbReference type="ARBA" id="ARBA00022840"/>
    </source>
</evidence>
<evidence type="ECO:0000256" key="9">
    <source>
        <dbReference type="RuleBase" id="RU364073"/>
    </source>
</evidence>
<dbReference type="GO" id="GO:0005524">
    <property type="term" value="F:ATP binding"/>
    <property type="evidence" value="ECO:0007669"/>
    <property type="project" value="UniProtKB-KW"/>
</dbReference>
<evidence type="ECO:0000259" key="10">
    <source>
        <dbReference type="Pfam" id="PF00370"/>
    </source>
</evidence>
<dbReference type="Proteomes" id="UP000295122">
    <property type="component" value="Unassembled WGS sequence"/>
</dbReference>
<dbReference type="EMBL" id="SNZR01000014">
    <property type="protein sequence ID" value="TDR89013.1"/>
    <property type="molecule type" value="Genomic_DNA"/>
</dbReference>
<dbReference type="CDD" id="cd07808">
    <property type="entry name" value="ASKHA_NBD_FGGY_EcXK-like"/>
    <property type="match status" value="1"/>
</dbReference>
<dbReference type="InterPro" id="IPR018483">
    <property type="entry name" value="Carb_kinase_FGGY_CS"/>
</dbReference>
<dbReference type="GO" id="GO:0004856">
    <property type="term" value="F:D-xylulokinase activity"/>
    <property type="evidence" value="ECO:0007669"/>
    <property type="project" value="UniProtKB-EC"/>
</dbReference>
<comment type="caution">
    <text evidence="12">The sequence shown here is derived from an EMBL/GenBank/DDBJ whole genome shotgun (WGS) entry which is preliminary data.</text>
</comment>
<evidence type="ECO:0000256" key="2">
    <source>
        <dbReference type="ARBA" id="ARBA00022629"/>
    </source>
</evidence>
<evidence type="ECO:0000256" key="4">
    <source>
        <dbReference type="ARBA" id="ARBA00022741"/>
    </source>
</evidence>
<dbReference type="PROSITE" id="PS00445">
    <property type="entry name" value="FGGY_KINASES_2"/>
    <property type="match status" value="1"/>
</dbReference>
<evidence type="ECO:0000313" key="12">
    <source>
        <dbReference type="EMBL" id="TDR89013.1"/>
    </source>
</evidence>
<dbReference type="NCBIfam" id="TIGR01312">
    <property type="entry name" value="XylB"/>
    <property type="match status" value="1"/>
</dbReference>
<dbReference type="OrthoDB" id="9805576at2"/>
<dbReference type="SUPFAM" id="SSF53067">
    <property type="entry name" value="Actin-like ATPase domain"/>
    <property type="match status" value="2"/>
</dbReference>
<dbReference type="RefSeq" id="WP_133772388.1">
    <property type="nucleotide sequence ID" value="NZ_SNZR01000014.1"/>
</dbReference>
<dbReference type="Pfam" id="PF02782">
    <property type="entry name" value="FGGY_C"/>
    <property type="match status" value="1"/>
</dbReference>
<dbReference type="InterPro" id="IPR018484">
    <property type="entry name" value="FGGY_N"/>
</dbReference>
<evidence type="ECO:0000256" key="7">
    <source>
        <dbReference type="ARBA" id="ARBA00023277"/>
    </source>
</evidence>
<dbReference type="InterPro" id="IPR050406">
    <property type="entry name" value="FGGY_Carb_Kinase"/>
</dbReference>
<keyword evidence="3 8" id="KW-0808">Transferase</keyword>
<keyword evidence="13" id="KW-1185">Reference proteome</keyword>
<reference evidence="12 13" key="1">
    <citation type="submission" date="2019-03" db="EMBL/GenBank/DDBJ databases">
        <title>Genomic Encyclopedia of Type Strains, Phase IV (KMG-IV): sequencing the most valuable type-strain genomes for metagenomic binning, comparative biology and taxonomic classification.</title>
        <authorList>
            <person name="Goeker M."/>
        </authorList>
    </citation>
    <scope>NUCLEOTIDE SEQUENCE [LARGE SCALE GENOMIC DNA]</scope>
    <source>
        <strain evidence="12 13">DSM 25903</strain>
    </source>
</reference>
<dbReference type="Gene3D" id="3.30.420.40">
    <property type="match status" value="2"/>
</dbReference>
<proteinExistence type="inferred from homology"/>
<sequence>MPAPDLLLGIDLGAGSLKASLIRFDGTLAGEASHPVATSAPKPGWSEQDPWDWWRAACAAVPAALAKAGGEPKRVAAISFSAGAHTQVLEDRDGSVIRPAILWNDQRSGPQTQALRRQADDRIVEIGYNRANPTWTLPQMLWLRENEPEAFARVHRLYVAKDWLRSRFTGGFETDLIDAVGTLMADSRTGTWSEELCGLIGWPMASLPPIVQAKDRVGSVTAEAARATGLAEGIPVICGTSDTAVETYGAGMMRPGTGVMKLATAATVSVLSPHAVPHKEMINYPHVIPDHWYVITATNSCASAHKWLRDTFFRRESEDGSAVFDAMERLAVATKPGAEGLFFHPYLNGERSPHWDPLLRADFVGIGFNHGPGHFVRALYEGISYSLRDCLEVLRANGLGFTTTRLTGGGAKSALWRQILADVMDVRVELPAVADASFGAALLAGVGIGAFPDEAAAEAAIRVVATHEPDPERVAFYEKGFVLYRDIQAALAPLNHRIHAHLAEA</sequence>
<gene>
    <name evidence="9" type="primary">xylB</name>
    <name evidence="12" type="ORF">EV668_3498</name>
</gene>
<dbReference type="InterPro" id="IPR006000">
    <property type="entry name" value="Xylulokinase"/>
</dbReference>
<dbReference type="GO" id="GO:0042732">
    <property type="term" value="P:D-xylose metabolic process"/>
    <property type="evidence" value="ECO:0007669"/>
    <property type="project" value="UniProtKB-KW"/>
</dbReference>
<keyword evidence="4 9" id="KW-0547">Nucleotide-binding</keyword>
<evidence type="ECO:0000256" key="1">
    <source>
        <dbReference type="ARBA" id="ARBA00009156"/>
    </source>
</evidence>
<dbReference type="Pfam" id="PF00370">
    <property type="entry name" value="FGGY_N"/>
    <property type="match status" value="1"/>
</dbReference>
<dbReference type="AlphaFoldDB" id="A0A4R7BUE5"/>
<comment type="similarity">
    <text evidence="1 8">Belongs to the FGGY kinase family.</text>
</comment>
<comment type="catalytic activity">
    <reaction evidence="9">
        <text>D-xylulose + ATP = D-xylulose 5-phosphate + ADP + H(+)</text>
        <dbReference type="Rhea" id="RHEA:10964"/>
        <dbReference type="ChEBI" id="CHEBI:15378"/>
        <dbReference type="ChEBI" id="CHEBI:17140"/>
        <dbReference type="ChEBI" id="CHEBI:30616"/>
        <dbReference type="ChEBI" id="CHEBI:57737"/>
        <dbReference type="ChEBI" id="CHEBI:456216"/>
        <dbReference type="EC" id="2.7.1.17"/>
    </reaction>
</comment>
<dbReference type="PANTHER" id="PTHR43095:SF5">
    <property type="entry name" value="XYLULOSE KINASE"/>
    <property type="match status" value="1"/>
</dbReference>
<dbReference type="InterPro" id="IPR000577">
    <property type="entry name" value="Carb_kinase_FGGY"/>
</dbReference>
<name>A0A4R7BUE5_9HYPH</name>
<evidence type="ECO:0000256" key="8">
    <source>
        <dbReference type="RuleBase" id="RU003733"/>
    </source>
</evidence>
<evidence type="ECO:0000256" key="3">
    <source>
        <dbReference type="ARBA" id="ARBA00022679"/>
    </source>
</evidence>
<feature type="domain" description="Carbohydrate kinase FGGY C-terminal" evidence="11">
    <location>
        <begin position="258"/>
        <end position="446"/>
    </location>
</feature>
<keyword evidence="5 8" id="KW-0418">Kinase</keyword>